<organism evidence="6 7">
    <name type="scientific">Corynebacterium lujinxingii</name>
    <dbReference type="NCBI Taxonomy" id="2763010"/>
    <lineage>
        <taxon>Bacteria</taxon>
        <taxon>Bacillati</taxon>
        <taxon>Actinomycetota</taxon>
        <taxon>Actinomycetes</taxon>
        <taxon>Mycobacteriales</taxon>
        <taxon>Corynebacteriaceae</taxon>
        <taxon>Corynebacterium</taxon>
    </lineage>
</organism>
<reference evidence="7 8" key="1">
    <citation type="submission" date="2020-08" db="EMBL/GenBank/DDBJ databases">
        <title>novel species in genus Corynebacterium.</title>
        <authorList>
            <person name="Zhang G."/>
        </authorList>
    </citation>
    <scope>NUCLEOTIDE SEQUENCE [LARGE SCALE GENOMIC DNA]</scope>
    <source>
        <strain evidence="7 8">zg-917</strain>
        <strain evidence="6">Zg-917</strain>
    </source>
</reference>
<dbReference type="Proteomes" id="UP000642876">
    <property type="component" value="Unassembled WGS sequence"/>
</dbReference>
<keyword evidence="2" id="KW-0472">Membrane</keyword>
<dbReference type="EMBL" id="JACMYE010000005">
    <property type="protein sequence ID" value="MBC3179021.1"/>
    <property type="molecule type" value="Genomic_DNA"/>
</dbReference>
<dbReference type="KEGG" id="cluj:IAU68_02015"/>
<feature type="transmembrane region" description="Helical" evidence="2">
    <location>
        <begin position="104"/>
        <end position="137"/>
    </location>
</feature>
<keyword evidence="2" id="KW-0812">Transmembrane</keyword>
<name>A0A7H0JZX6_9CORY</name>
<evidence type="ECO:0000313" key="6">
    <source>
        <dbReference type="EMBL" id="QNP90592.1"/>
    </source>
</evidence>
<evidence type="ECO:0000313" key="8">
    <source>
        <dbReference type="Proteomes" id="UP000642876"/>
    </source>
</evidence>
<keyword evidence="2" id="KW-1133">Transmembrane helix</keyword>
<evidence type="ECO:0000259" key="4">
    <source>
        <dbReference type="Pfam" id="PF09922"/>
    </source>
</evidence>
<dbReference type="Pfam" id="PF09922">
    <property type="entry name" value="LiaF-like_C"/>
    <property type="match status" value="1"/>
</dbReference>
<evidence type="ECO:0000313" key="7">
    <source>
        <dbReference type="Proteomes" id="UP000516235"/>
    </source>
</evidence>
<dbReference type="InterPro" id="IPR024425">
    <property type="entry name" value="LiaF-like_C"/>
</dbReference>
<accession>A0A7H0JZX6</accession>
<gene>
    <name evidence="5" type="ORF">H7348_06820</name>
    <name evidence="6" type="ORF">IAU68_02015</name>
</gene>
<proteinExistence type="predicted"/>
<evidence type="ECO:0000259" key="3">
    <source>
        <dbReference type="Pfam" id="PF04024"/>
    </source>
</evidence>
<feature type="domain" description="Phage shock protein PspC N-terminal" evidence="3">
    <location>
        <begin position="25"/>
        <end position="71"/>
    </location>
</feature>
<feature type="domain" description="Cell wall-active antibiotics response LiaF-like C-terminal" evidence="4">
    <location>
        <begin position="260"/>
        <end position="322"/>
    </location>
</feature>
<evidence type="ECO:0000256" key="1">
    <source>
        <dbReference type="SAM" id="MobiDB-lite"/>
    </source>
</evidence>
<dbReference type="AlphaFoldDB" id="A0A7H0JZX6"/>
<dbReference type="RefSeq" id="WP_171194285.1">
    <property type="nucleotide sequence ID" value="NZ_CP061032.1"/>
</dbReference>
<protein>
    <submittedName>
        <fullName evidence="6">PspC domain-containing protein</fullName>
    </submittedName>
</protein>
<dbReference type="EMBL" id="CP061032">
    <property type="protein sequence ID" value="QNP90592.1"/>
    <property type="molecule type" value="Genomic_DNA"/>
</dbReference>
<dbReference type="InterPro" id="IPR007168">
    <property type="entry name" value="Phageshock_PspC_N"/>
</dbReference>
<evidence type="ECO:0000313" key="5">
    <source>
        <dbReference type="EMBL" id="MBC3179021.1"/>
    </source>
</evidence>
<feature type="region of interest" description="Disordered" evidence="1">
    <location>
        <begin position="148"/>
        <end position="186"/>
    </location>
</feature>
<keyword evidence="8" id="KW-1185">Reference proteome</keyword>
<dbReference type="Pfam" id="PF04024">
    <property type="entry name" value="PspC"/>
    <property type="match status" value="1"/>
</dbReference>
<dbReference type="Proteomes" id="UP000516235">
    <property type="component" value="Chromosome"/>
</dbReference>
<sequence length="354" mass="38923">MENNTLTQMWETRPPRIPEDQGGKAVIGGVCEGIGARFHIDPTFVRVVFVALSLAFGGGIFLYLLCWINMPRFGLTRSPWSAIITPKQQLTAAEIKDRDTGWWLLLGLFLFLPSVSVAGDLRAVLVTFILFAAGWYFLHQRQPEPPAGLLVGEPEEARTSNRPAVDTSHLTVPEGHEHPGQRPPAWDPLGAAPELWHLPEPSEPAPQQAKKRNWFWIPVTVVLTILTMVALSFISEWRVGNYGKFGSADITVSDIDHLPDLDGFIGETRLDLSELEPLDTPRTVEISNVAGNVEIILPDNVPVDVNCKVSFGDTACPDDTQNADTDGELLTLNVTQRAGSVSAFYARDNPGARE</sequence>
<evidence type="ECO:0000256" key="2">
    <source>
        <dbReference type="SAM" id="Phobius"/>
    </source>
</evidence>
<feature type="transmembrane region" description="Helical" evidence="2">
    <location>
        <begin position="47"/>
        <end position="68"/>
    </location>
</feature>
<feature type="transmembrane region" description="Helical" evidence="2">
    <location>
        <begin position="214"/>
        <end position="234"/>
    </location>
</feature>